<evidence type="ECO:0000256" key="4">
    <source>
        <dbReference type="ARBA" id="ARBA00022807"/>
    </source>
</evidence>
<dbReference type="Pfam" id="PF00877">
    <property type="entry name" value="NLPC_P60"/>
    <property type="match status" value="1"/>
</dbReference>
<protein>
    <submittedName>
        <fullName evidence="7">C40 family peptidase</fullName>
    </submittedName>
</protein>
<dbReference type="EMBL" id="BAAAQD010000019">
    <property type="protein sequence ID" value="GAA1546868.1"/>
    <property type="molecule type" value="Genomic_DNA"/>
</dbReference>
<dbReference type="Proteomes" id="UP001501470">
    <property type="component" value="Unassembled WGS sequence"/>
</dbReference>
<keyword evidence="3" id="KW-0378">Hydrolase</keyword>
<dbReference type="InterPro" id="IPR038765">
    <property type="entry name" value="Papain-like_cys_pep_sf"/>
</dbReference>
<evidence type="ECO:0000259" key="6">
    <source>
        <dbReference type="PROSITE" id="PS51935"/>
    </source>
</evidence>
<dbReference type="InterPro" id="IPR000064">
    <property type="entry name" value="NLP_P60_dom"/>
</dbReference>
<dbReference type="RefSeq" id="WP_344508375.1">
    <property type="nucleotide sequence ID" value="NZ_BAAAQD010000019.1"/>
</dbReference>
<proteinExistence type="inferred from homology"/>
<evidence type="ECO:0000256" key="5">
    <source>
        <dbReference type="SAM" id="SignalP"/>
    </source>
</evidence>
<keyword evidence="8" id="KW-1185">Reference proteome</keyword>
<keyword evidence="4" id="KW-0788">Thiol protease</keyword>
<name>A0ABN2BX65_9ACTN</name>
<keyword evidence="2" id="KW-0645">Protease</keyword>
<feature type="signal peptide" evidence="5">
    <location>
        <begin position="1"/>
        <end position="29"/>
    </location>
</feature>
<accession>A0ABN2BX65</accession>
<feature type="domain" description="NlpC/P60" evidence="6">
    <location>
        <begin position="208"/>
        <end position="323"/>
    </location>
</feature>
<dbReference type="SUPFAM" id="SSF54001">
    <property type="entry name" value="Cysteine proteinases"/>
    <property type="match status" value="1"/>
</dbReference>
<dbReference type="PANTHER" id="PTHR47359">
    <property type="entry name" value="PEPTIDOGLYCAN DL-ENDOPEPTIDASE CWLO"/>
    <property type="match status" value="1"/>
</dbReference>
<dbReference type="PROSITE" id="PS51935">
    <property type="entry name" value="NLPC_P60"/>
    <property type="match status" value="1"/>
</dbReference>
<evidence type="ECO:0000256" key="3">
    <source>
        <dbReference type="ARBA" id="ARBA00022801"/>
    </source>
</evidence>
<reference evidence="7 8" key="1">
    <citation type="journal article" date="2019" name="Int. J. Syst. Evol. Microbiol.">
        <title>The Global Catalogue of Microorganisms (GCM) 10K type strain sequencing project: providing services to taxonomists for standard genome sequencing and annotation.</title>
        <authorList>
            <consortium name="The Broad Institute Genomics Platform"/>
            <consortium name="The Broad Institute Genome Sequencing Center for Infectious Disease"/>
            <person name="Wu L."/>
            <person name="Ma J."/>
        </authorList>
    </citation>
    <scope>NUCLEOTIDE SEQUENCE [LARGE SCALE GENOMIC DNA]</scope>
    <source>
        <strain evidence="7 8">JCM 15933</strain>
    </source>
</reference>
<evidence type="ECO:0000256" key="1">
    <source>
        <dbReference type="ARBA" id="ARBA00007074"/>
    </source>
</evidence>
<evidence type="ECO:0000256" key="2">
    <source>
        <dbReference type="ARBA" id="ARBA00022670"/>
    </source>
</evidence>
<dbReference type="Gene3D" id="6.10.250.3150">
    <property type="match status" value="1"/>
</dbReference>
<dbReference type="PANTHER" id="PTHR47359:SF3">
    <property type="entry name" value="NLP_P60 DOMAIN-CONTAINING PROTEIN-RELATED"/>
    <property type="match status" value="1"/>
</dbReference>
<comment type="caution">
    <text evidence="7">The sequence shown here is derived from an EMBL/GenBank/DDBJ whole genome shotgun (WGS) entry which is preliminary data.</text>
</comment>
<gene>
    <name evidence="7" type="ORF">GCM10009827_078840</name>
</gene>
<keyword evidence="5" id="KW-0732">Signal</keyword>
<sequence>MRPNRLVRLLVATLGCLSLVVGVTGLAHADPTPAELEAQIDKKWNEVEPIIEQHNQLKGELKANLAKQAQLKSQIDPLQAQVDNALLRVSAFSVLQYKTGRVSSFNALMTTGSPDTFAEQLVMLNMLAKDEAEGIKDVMDSKKVLDDQKKPLDELIAKQKAAEAEMATKETTINAEIKTLNDMRTKAYGSSGATGELRPVACPVEYSGGDAAKAAQVACQQIGKKYVWAAEGPNTFDCSGLTLYAWKQAGHTLRHYTKWQYSDTKRVSRADLKAGDLVFFYSDMHHMGMYVGGGWMVHAPTTGDVVRMKKIDTAPISGYGRVA</sequence>
<organism evidence="7 8">
    <name type="scientific">Dactylosporangium maewongense</name>
    <dbReference type="NCBI Taxonomy" id="634393"/>
    <lineage>
        <taxon>Bacteria</taxon>
        <taxon>Bacillati</taxon>
        <taxon>Actinomycetota</taxon>
        <taxon>Actinomycetes</taxon>
        <taxon>Micromonosporales</taxon>
        <taxon>Micromonosporaceae</taxon>
        <taxon>Dactylosporangium</taxon>
    </lineage>
</organism>
<evidence type="ECO:0000313" key="7">
    <source>
        <dbReference type="EMBL" id="GAA1546868.1"/>
    </source>
</evidence>
<feature type="chain" id="PRO_5045475099" evidence="5">
    <location>
        <begin position="30"/>
        <end position="323"/>
    </location>
</feature>
<dbReference type="InterPro" id="IPR051794">
    <property type="entry name" value="PG_Endopeptidase_C40"/>
</dbReference>
<comment type="similarity">
    <text evidence="1">Belongs to the peptidase C40 family.</text>
</comment>
<dbReference type="Gene3D" id="3.90.1720.10">
    <property type="entry name" value="endopeptidase domain like (from Nostoc punctiforme)"/>
    <property type="match status" value="1"/>
</dbReference>
<evidence type="ECO:0000313" key="8">
    <source>
        <dbReference type="Proteomes" id="UP001501470"/>
    </source>
</evidence>